<dbReference type="EMBL" id="BPLR01015304">
    <property type="protein sequence ID" value="GIY75152.1"/>
    <property type="molecule type" value="Genomic_DNA"/>
</dbReference>
<dbReference type="AlphaFoldDB" id="A0AAV4VXS2"/>
<accession>A0AAV4VXS2</accession>
<organism evidence="2 3">
    <name type="scientific">Caerostris extrusa</name>
    <name type="common">Bark spider</name>
    <name type="synonym">Caerostris bankana</name>
    <dbReference type="NCBI Taxonomy" id="172846"/>
    <lineage>
        <taxon>Eukaryota</taxon>
        <taxon>Metazoa</taxon>
        <taxon>Ecdysozoa</taxon>
        <taxon>Arthropoda</taxon>
        <taxon>Chelicerata</taxon>
        <taxon>Arachnida</taxon>
        <taxon>Araneae</taxon>
        <taxon>Araneomorphae</taxon>
        <taxon>Entelegynae</taxon>
        <taxon>Araneoidea</taxon>
        <taxon>Araneidae</taxon>
        <taxon>Caerostris</taxon>
    </lineage>
</organism>
<feature type="region of interest" description="Disordered" evidence="1">
    <location>
        <begin position="1"/>
        <end position="49"/>
    </location>
</feature>
<reference evidence="2 3" key="1">
    <citation type="submission" date="2021-06" db="EMBL/GenBank/DDBJ databases">
        <title>Caerostris extrusa draft genome.</title>
        <authorList>
            <person name="Kono N."/>
            <person name="Arakawa K."/>
        </authorList>
    </citation>
    <scope>NUCLEOTIDE SEQUENCE [LARGE SCALE GENOMIC DNA]</scope>
</reference>
<keyword evidence="3" id="KW-1185">Reference proteome</keyword>
<protein>
    <submittedName>
        <fullName evidence="2">Uncharacterized protein</fullName>
    </submittedName>
</protein>
<gene>
    <name evidence="2" type="ORF">CEXT_494061</name>
</gene>
<evidence type="ECO:0000313" key="2">
    <source>
        <dbReference type="EMBL" id="GIY75152.1"/>
    </source>
</evidence>
<evidence type="ECO:0000313" key="3">
    <source>
        <dbReference type="Proteomes" id="UP001054945"/>
    </source>
</evidence>
<proteinExistence type="predicted"/>
<name>A0AAV4VXS2_CAEEX</name>
<evidence type="ECO:0000256" key="1">
    <source>
        <dbReference type="SAM" id="MobiDB-lite"/>
    </source>
</evidence>
<dbReference type="Proteomes" id="UP001054945">
    <property type="component" value="Unassembled WGS sequence"/>
</dbReference>
<comment type="caution">
    <text evidence="2">The sequence shown here is derived from an EMBL/GenBank/DDBJ whole genome shotgun (WGS) entry which is preliminary data.</text>
</comment>
<sequence>MAFCYAGETGISVSPVKGEGGSHNPGGRCPGPNQSRLRPSQGVRGKPDSRGMITQLFLLPLFQRMIGLITGERGSHGPCTPYSSFVPFSESYLLQHT</sequence>